<keyword evidence="8" id="KW-1185">Reference proteome</keyword>
<dbReference type="GO" id="GO:0009134">
    <property type="term" value="P:nucleoside diphosphate catabolic process"/>
    <property type="evidence" value="ECO:0007669"/>
    <property type="project" value="TreeGrafter"/>
</dbReference>
<keyword evidence="6" id="KW-1133">Transmembrane helix</keyword>
<dbReference type="PROSITE" id="PS01238">
    <property type="entry name" value="GDA1_CD39_NTPASE"/>
    <property type="match status" value="1"/>
</dbReference>
<dbReference type="GO" id="GO:0016020">
    <property type="term" value="C:membrane"/>
    <property type="evidence" value="ECO:0007669"/>
    <property type="project" value="TreeGrafter"/>
</dbReference>
<evidence type="ECO:0000256" key="2">
    <source>
        <dbReference type="ARBA" id="ARBA00022801"/>
    </source>
</evidence>
<feature type="binding site" evidence="4">
    <location>
        <begin position="237"/>
        <end position="241"/>
    </location>
    <ligand>
        <name>ATP</name>
        <dbReference type="ChEBI" id="CHEBI:30616"/>
    </ligand>
</feature>
<organism evidence="7 8">
    <name type="scientific">Tripterygium wilfordii</name>
    <name type="common">Thunder God vine</name>
    <dbReference type="NCBI Taxonomy" id="458696"/>
    <lineage>
        <taxon>Eukaryota</taxon>
        <taxon>Viridiplantae</taxon>
        <taxon>Streptophyta</taxon>
        <taxon>Embryophyta</taxon>
        <taxon>Tracheophyta</taxon>
        <taxon>Spermatophyta</taxon>
        <taxon>Magnoliopsida</taxon>
        <taxon>eudicotyledons</taxon>
        <taxon>Gunneridae</taxon>
        <taxon>Pentapetalae</taxon>
        <taxon>rosids</taxon>
        <taxon>fabids</taxon>
        <taxon>Celastrales</taxon>
        <taxon>Celastraceae</taxon>
        <taxon>Tripterygium</taxon>
    </lineage>
</organism>
<evidence type="ECO:0000256" key="5">
    <source>
        <dbReference type="RuleBase" id="RU003833"/>
    </source>
</evidence>
<dbReference type="GO" id="GO:0017110">
    <property type="term" value="F:nucleoside diphosphate phosphatase activity"/>
    <property type="evidence" value="ECO:0007669"/>
    <property type="project" value="TreeGrafter"/>
</dbReference>
<keyword evidence="6" id="KW-0812">Transmembrane</keyword>
<evidence type="ECO:0000256" key="6">
    <source>
        <dbReference type="SAM" id="Phobius"/>
    </source>
</evidence>
<gene>
    <name evidence="7" type="ORF">HS088_TW07G00531</name>
</gene>
<dbReference type="PANTHER" id="PTHR11782:SF96">
    <property type="entry name" value="APYRASE 6-RELATED"/>
    <property type="match status" value="1"/>
</dbReference>
<keyword evidence="2 5" id="KW-0378">Hydrolase</keyword>
<evidence type="ECO:0000256" key="3">
    <source>
        <dbReference type="PIRSR" id="PIRSR600407-1"/>
    </source>
</evidence>
<protein>
    <submittedName>
        <fullName evidence="7">Apyrase 6</fullName>
    </submittedName>
</protein>
<feature type="transmembrane region" description="Helical" evidence="6">
    <location>
        <begin position="491"/>
        <end position="511"/>
    </location>
</feature>
<comment type="caution">
    <text evidence="7">The sequence shown here is derived from an EMBL/GenBank/DDBJ whole genome shotgun (WGS) entry which is preliminary data.</text>
</comment>
<name>A0A7J7DF22_TRIWF</name>
<evidence type="ECO:0000313" key="7">
    <source>
        <dbReference type="EMBL" id="KAF5744950.1"/>
    </source>
</evidence>
<proteinExistence type="inferred from homology"/>
<feature type="active site" description="Proton acceptor" evidence="3">
    <location>
        <position position="207"/>
    </location>
</feature>
<dbReference type="AlphaFoldDB" id="A0A7J7DF22"/>
<dbReference type="Gene3D" id="3.30.420.150">
    <property type="entry name" value="Exopolyphosphatase. Domain 2"/>
    <property type="match status" value="1"/>
</dbReference>
<dbReference type="GO" id="GO:0005524">
    <property type="term" value="F:ATP binding"/>
    <property type="evidence" value="ECO:0007669"/>
    <property type="project" value="UniProtKB-KW"/>
</dbReference>
<dbReference type="Gene3D" id="3.30.420.40">
    <property type="match status" value="1"/>
</dbReference>
<evidence type="ECO:0000256" key="4">
    <source>
        <dbReference type="PIRSR" id="PIRSR600407-2"/>
    </source>
</evidence>
<dbReference type="Proteomes" id="UP000593562">
    <property type="component" value="Unassembled WGS sequence"/>
</dbReference>
<dbReference type="EMBL" id="JAAARO010000007">
    <property type="protein sequence ID" value="KAF5744950.1"/>
    <property type="molecule type" value="Genomic_DNA"/>
</dbReference>
<accession>A0A7J7DF22</accession>
<dbReference type="Pfam" id="PF01150">
    <property type="entry name" value="GDA1_CD39"/>
    <property type="match status" value="1"/>
</dbReference>
<feature type="transmembrane region" description="Helical" evidence="6">
    <location>
        <begin position="50"/>
        <end position="68"/>
    </location>
</feature>
<comment type="similarity">
    <text evidence="1 5">Belongs to the GDA1/CD39 NTPase family.</text>
</comment>
<sequence length="536" mass="59649">MDFSNLQSRASNAYIPPHRTQIHPRMHIHLPSYPHNSANKSQHHHHLHRYVALFASILTIPFLFYLFSTARKIHQNPKFVEPNSRFFGVVIASGSTGSRVRVFEFLGEGQMPFIAGSISVRPSLSGFAEDAEGAGRSIAVLIEFAKQQVPRKEWGNTKVQLMVARGVMEGLGFGVRKGILESCRLVLKASGFAFKDAWARVVEGEDEGVYAWVAVNYGLGNLGGEPKKTTGIVEIGGTSLQIAFASRESTEVKSSRVIRFAGVTYNLNTQTLPHFGQDAAWESLHGQHSSIETILSSNSRKETHSYPCIPKAYELAANVSNKLLITSHPAGSFTACRYEVASLLKRRQDKCLSPPCKIVPSIFLEFQGNRFSPEKFLFVSEVFGLFPGASLFDLETAGQHYCEDDWETLRNQHLSIDDMDLSRYCFSSAYTVALLHDGLGIPMNDKRVGFANNNGSIPFDWTVGAFILSMLEPLELEPANMDQQMVGNASVTYFSVFAILLIGLLAAFFLLQLRKPQLKTIYDLEKGRYIVTRVPR</sequence>
<dbReference type="InParanoid" id="A0A7J7DF22"/>
<reference evidence="7 8" key="1">
    <citation type="journal article" date="2020" name="Nat. Commun.">
        <title>Genome of Tripterygium wilfordii and identification of cytochrome P450 involved in triptolide biosynthesis.</title>
        <authorList>
            <person name="Tu L."/>
            <person name="Su P."/>
            <person name="Zhang Z."/>
            <person name="Gao L."/>
            <person name="Wang J."/>
            <person name="Hu T."/>
            <person name="Zhou J."/>
            <person name="Zhang Y."/>
            <person name="Zhao Y."/>
            <person name="Liu Y."/>
            <person name="Song Y."/>
            <person name="Tong Y."/>
            <person name="Lu Y."/>
            <person name="Yang J."/>
            <person name="Xu C."/>
            <person name="Jia M."/>
            <person name="Peters R.J."/>
            <person name="Huang L."/>
            <person name="Gao W."/>
        </authorList>
    </citation>
    <scope>NUCLEOTIDE SEQUENCE [LARGE SCALE GENOMIC DNA]</scope>
    <source>
        <strain evidence="8">cv. XIE 37</strain>
        <tissue evidence="7">Leaf</tissue>
    </source>
</reference>
<keyword evidence="4" id="KW-0067">ATP-binding</keyword>
<dbReference type="InterPro" id="IPR000407">
    <property type="entry name" value="GDA1_CD39_NTPase"/>
</dbReference>
<keyword evidence="6" id="KW-0472">Membrane</keyword>
<dbReference type="PANTHER" id="PTHR11782">
    <property type="entry name" value="ADENOSINE/GUANOSINE DIPHOSPHATASE"/>
    <property type="match status" value="1"/>
</dbReference>
<evidence type="ECO:0000256" key="1">
    <source>
        <dbReference type="ARBA" id="ARBA00009283"/>
    </source>
</evidence>
<evidence type="ECO:0000313" key="8">
    <source>
        <dbReference type="Proteomes" id="UP000593562"/>
    </source>
</evidence>
<keyword evidence="4" id="KW-0547">Nucleotide-binding</keyword>